<dbReference type="PANTHER" id="PTHR46648:SF1">
    <property type="entry name" value="ADENOSINE 5'-MONOPHOSPHORAMIDASE HNT1"/>
    <property type="match status" value="1"/>
</dbReference>
<accession>A0A3N2QCZ1</accession>
<dbReference type="Pfam" id="PF01230">
    <property type="entry name" value="HIT"/>
    <property type="match status" value="1"/>
</dbReference>
<evidence type="ECO:0000256" key="1">
    <source>
        <dbReference type="PIRSR" id="PIRSR601310-1"/>
    </source>
</evidence>
<dbReference type="PANTHER" id="PTHR46648">
    <property type="entry name" value="HIT FAMILY PROTEIN 1"/>
    <property type="match status" value="1"/>
</dbReference>
<dbReference type="GO" id="GO:0009117">
    <property type="term" value="P:nucleotide metabolic process"/>
    <property type="evidence" value="ECO:0007669"/>
    <property type="project" value="TreeGrafter"/>
</dbReference>
<dbReference type="AlphaFoldDB" id="A0A3N2QCZ1"/>
<gene>
    <name evidence="4" type="ORF">EDM02_01225</name>
</gene>
<protein>
    <submittedName>
        <fullName evidence="4">HIT family protein</fullName>
    </submittedName>
</protein>
<evidence type="ECO:0000313" key="5">
    <source>
        <dbReference type="Proteomes" id="UP000270927"/>
    </source>
</evidence>
<feature type="domain" description="HIT" evidence="3">
    <location>
        <begin position="13"/>
        <end position="118"/>
    </location>
</feature>
<comment type="caution">
    <text evidence="4">The sequence shown here is derived from an EMBL/GenBank/DDBJ whole genome shotgun (WGS) entry which is preliminary data.</text>
</comment>
<sequence length="161" mass="17870">MEISTDSSEQSCIFCKFAAGLAPCHTIWAEGHYLAFLSIFPNTEGFTVVIPKHHLTSYIFDHPPEEINGLMDAAKKVSNLLVHKFPTVARTALVFEGYGVNHLHAKLIPLHGTKKDHWEAVTAPIKTKFDKYPGYISSHDAARESDEKLAALAHFLSDTPL</sequence>
<dbReference type="EMBL" id="RARA01000018">
    <property type="protein sequence ID" value="ROT47647.1"/>
    <property type="molecule type" value="Genomic_DNA"/>
</dbReference>
<evidence type="ECO:0000259" key="3">
    <source>
        <dbReference type="PROSITE" id="PS51084"/>
    </source>
</evidence>
<dbReference type="PROSITE" id="PS51084">
    <property type="entry name" value="HIT_2"/>
    <property type="match status" value="1"/>
</dbReference>
<evidence type="ECO:0000313" key="4">
    <source>
        <dbReference type="EMBL" id="ROT47647.1"/>
    </source>
</evidence>
<dbReference type="PRINTS" id="PR00332">
    <property type="entry name" value="HISTRIAD"/>
</dbReference>
<reference evidence="4 5" key="1">
    <citation type="submission" date="2018-09" db="EMBL/GenBank/DDBJ databases">
        <title>Comparative Genomics of Wolbachia-Cardinium Dual Endosymbiosis in a Plant-Parasitic Nematode.</title>
        <authorList>
            <person name="Brown A.M.V."/>
            <person name="Wasala S.K."/>
            <person name="Howe D.K."/>
            <person name="Peetz A.B."/>
            <person name="Zasada I.A."/>
            <person name="Denver D.R."/>
        </authorList>
    </citation>
    <scope>NUCLEOTIDE SEQUENCE [LARGE SCALE GENOMIC DNA]</scope>
    <source>
        <strain evidence="4 5">Pp_1</strain>
    </source>
</reference>
<dbReference type="InterPro" id="IPR011146">
    <property type="entry name" value="HIT-like"/>
</dbReference>
<evidence type="ECO:0000256" key="2">
    <source>
        <dbReference type="PROSITE-ProRule" id="PRU00464"/>
    </source>
</evidence>
<name>A0A3N2QCZ1_9BACT</name>
<dbReference type="OrthoDB" id="9784774at2"/>
<dbReference type="InterPro" id="IPR001310">
    <property type="entry name" value="Histidine_triad_HIT"/>
</dbReference>
<proteinExistence type="predicted"/>
<dbReference type="RefSeq" id="WP_123662422.1">
    <property type="nucleotide sequence ID" value="NZ_RARA01000018.1"/>
</dbReference>
<keyword evidence="5" id="KW-1185">Reference proteome</keyword>
<feature type="active site" description="Tele-AMP-histidine intermediate" evidence="1">
    <location>
        <position position="104"/>
    </location>
</feature>
<comment type="caution">
    <text evidence="2">Lacks conserved residue(s) required for the propagation of feature annotation.</text>
</comment>
<dbReference type="GO" id="GO:0003824">
    <property type="term" value="F:catalytic activity"/>
    <property type="evidence" value="ECO:0007669"/>
    <property type="project" value="InterPro"/>
</dbReference>
<dbReference type="Gene3D" id="3.30.428.10">
    <property type="entry name" value="HIT-like"/>
    <property type="match status" value="1"/>
</dbReference>
<dbReference type="SUPFAM" id="SSF54197">
    <property type="entry name" value="HIT-like"/>
    <property type="match status" value="1"/>
</dbReference>
<organism evidence="4 5">
    <name type="scientific">Candidatus Cardinium hertigii</name>
    <dbReference type="NCBI Taxonomy" id="247481"/>
    <lineage>
        <taxon>Bacteria</taxon>
        <taxon>Pseudomonadati</taxon>
        <taxon>Bacteroidota</taxon>
        <taxon>Cytophagia</taxon>
        <taxon>Cytophagales</taxon>
        <taxon>Amoebophilaceae</taxon>
        <taxon>Candidatus Cardinium</taxon>
    </lineage>
</organism>
<dbReference type="InterPro" id="IPR036265">
    <property type="entry name" value="HIT-like_sf"/>
</dbReference>
<dbReference type="Proteomes" id="UP000270927">
    <property type="component" value="Unassembled WGS sequence"/>
</dbReference>